<dbReference type="GO" id="GO:0006412">
    <property type="term" value="P:translation"/>
    <property type="evidence" value="ECO:0007669"/>
    <property type="project" value="TreeGrafter"/>
</dbReference>
<evidence type="ECO:0000259" key="4">
    <source>
        <dbReference type="Pfam" id="PF02576"/>
    </source>
</evidence>
<evidence type="ECO:0000313" key="7">
    <source>
        <dbReference type="Proteomes" id="UP000198635"/>
    </source>
</evidence>
<dbReference type="AlphaFoldDB" id="A0A1I3U690"/>
<proteinExistence type="inferred from homology"/>
<dbReference type="HAMAP" id="MF_01077">
    <property type="entry name" value="RimP"/>
    <property type="match status" value="1"/>
</dbReference>
<evidence type="ECO:0000313" key="6">
    <source>
        <dbReference type="EMBL" id="SFJ78099.1"/>
    </source>
</evidence>
<reference evidence="7" key="1">
    <citation type="submission" date="2016-10" db="EMBL/GenBank/DDBJ databases">
        <authorList>
            <person name="Varghese N."/>
            <person name="Submissions S."/>
        </authorList>
    </citation>
    <scope>NUCLEOTIDE SEQUENCE [LARGE SCALE GENOMIC DNA]</scope>
    <source>
        <strain evidence="7">DSM 5918</strain>
    </source>
</reference>
<dbReference type="PANTHER" id="PTHR33867:SF1">
    <property type="entry name" value="RIBOSOME MATURATION FACTOR RIMP"/>
    <property type="match status" value="1"/>
</dbReference>
<dbReference type="GO" id="GO:0000028">
    <property type="term" value="P:ribosomal small subunit assembly"/>
    <property type="evidence" value="ECO:0007669"/>
    <property type="project" value="TreeGrafter"/>
</dbReference>
<dbReference type="RefSeq" id="WP_092374179.1">
    <property type="nucleotide sequence ID" value="NZ_FORX01000007.1"/>
</dbReference>
<dbReference type="SUPFAM" id="SSF74942">
    <property type="entry name" value="YhbC-like, C-terminal domain"/>
    <property type="match status" value="1"/>
</dbReference>
<evidence type="ECO:0000256" key="3">
    <source>
        <dbReference type="HAMAP-Rule" id="MF_01077"/>
    </source>
</evidence>
<dbReference type="GO" id="GO:0005829">
    <property type="term" value="C:cytosol"/>
    <property type="evidence" value="ECO:0007669"/>
    <property type="project" value="TreeGrafter"/>
</dbReference>
<comment type="similarity">
    <text evidence="3">Belongs to the RimP family.</text>
</comment>
<dbReference type="SUPFAM" id="SSF75420">
    <property type="entry name" value="YhbC-like, N-terminal domain"/>
    <property type="match status" value="1"/>
</dbReference>
<dbReference type="InterPro" id="IPR035956">
    <property type="entry name" value="RimP_N_sf"/>
</dbReference>
<name>A0A1I3U690_9BACT</name>
<dbReference type="InterPro" id="IPR003728">
    <property type="entry name" value="Ribosome_maturation_RimP"/>
</dbReference>
<sequence length="162" mass="18412">MDKNEIHARLMEMVTPLCQARDLEVWGIDLLFAAGGRHRIVRVYLDSEHGVGIDECSEVSKHLSLALDVEDIIPGAFTLEVSSPGLERPFFSLEQMQAYVGQTMRIRLENPLEGRKNFKGRLLGMEPPMFTLTDDSNTFELNWDDVGKANLVYEPFDQGKKR</sequence>
<dbReference type="InterPro" id="IPR028998">
    <property type="entry name" value="RimP_C"/>
</dbReference>
<dbReference type="OrthoDB" id="9805006at2"/>
<gene>
    <name evidence="3" type="primary">rimP</name>
    <name evidence="6" type="ORF">SAMN04488082_10729</name>
</gene>
<evidence type="ECO:0000259" key="5">
    <source>
        <dbReference type="Pfam" id="PF17384"/>
    </source>
</evidence>
<dbReference type="Gene3D" id="2.30.30.180">
    <property type="entry name" value="Ribosome maturation factor RimP, C-terminal domain"/>
    <property type="match status" value="1"/>
</dbReference>
<keyword evidence="1 3" id="KW-0963">Cytoplasm</keyword>
<dbReference type="PANTHER" id="PTHR33867">
    <property type="entry name" value="RIBOSOME MATURATION FACTOR RIMP"/>
    <property type="match status" value="1"/>
</dbReference>
<comment type="function">
    <text evidence="3">Required for maturation of 30S ribosomal subunits.</text>
</comment>
<keyword evidence="2 3" id="KW-0690">Ribosome biogenesis</keyword>
<protein>
    <recommendedName>
        <fullName evidence="3">Ribosome maturation factor RimP</fullName>
    </recommendedName>
</protein>
<organism evidence="6 7">
    <name type="scientific">Desulfomicrobium apsheronum</name>
    <dbReference type="NCBI Taxonomy" id="52560"/>
    <lineage>
        <taxon>Bacteria</taxon>
        <taxon>Pseudomonadati</taxon>
        <taxon>Thermodesulfobacteriota</taxon>
        <taxon>Desulfovibrionia</taxon>
        <taxon>Desulfovibrionales</taxon>
        <taxon>Desulfomicrobiaceae</taxon>
        <taxon>Desulfomicrobium</taxon>
    </lineage>
</organism>
<feature type="domain" description="Ribosome maturation factor RimP C-terminal" evidence="5">
    <location>
        <begin position="93"/>
        <end position="154"/>
    </location>
</feature>
<accession>A0A1I3U690</accession>
<comment type="subcellular location">
    <subcellularLocation>
        <location evidence="3">Cytoplasm</location>
    </subcellularLocation>
</comment>
<dbReference type="Gene3D" id="3.30.300.70">
    <property type="entry name" value="RimP-like superfamily, N-terminal"/>
    <property type="match status" value="1"/>
</dbReference>
<evidence type="ECO:0000256" key="1">
    <source>
        <dbReference type="ARBA" id="ARBA00022490"/>
    </source>
</evidence>
<evidence type="ECO:0000256" key="2">
    <source>
        <dbReference type="ARBA" id="ARBA00022517"/>
    </source>
</evidence>
<dbReference type="CDD" id="cd01734">
    <property type="entry name" value="YlxS_C"/>
    <property type="match status" value="1"/>
</dbReference>
<feature type="domain" description="Ribosome maturation factor RimP N-terminal" evidence="4">
    <location>
        <begin position="13"/>
        <end position="87"/>
    </location>
</feature>
<dbReference type="Proteomes" id="UP000198635">
    <property type="component" value="Unassembled WGS sequence"/>
</dbReference>
<dbReference type="InterPro" id="IPR028989">
    <property type="entry name" value="RimP_N"/>
</dbReference>
<dbReference type="FunFam" id="3.30.300.70:FF:000001">
    <property type="entry name" value="Ribosome maturation factor RimP"/>
    <property type="match status" value="1"/>
</dbReference>
<dbReference type="Pfam" id="PF02576">
    <property type="entry name" value="RimP_N"/>
    <property type="match status" value="1"/>
</dbReference>
<dbReference type="EMBL" id="FORX01000007">
    <property type="protein sequence ID" value="SFJ78099.1"/>
    <property type="molecule type" value="Genomic_DNA"/>
</dbReference>
<dbReference type="InterPro" id="IPR036847">
    <property type="entry name" value="RimP_C_sf"/>
</dbReference>
<dbReference type="STRING" id="52560.SAMN04488082_10729"/>
<keyword evidence="7" id="KW-1185">Reference proteome</keyword>
<dbReference type="Pfam" id="PF17384">
    <property type="entry name" value="DUF150_C"/>
    <property type="match status" value="1"/>
</dbReference>